<dbReference type="PROSITE" id="PS00137">
    <property type="entry name" value="SUBTILASE_HIS"/>
    <property type="match status" value="1"/>
</dbReference>
<comment type="similarity">
    <text evidence="2 9 10">Belongs to the peptidase S8 family.</text>
</comment>
<dbReference type="EMBL" id="JAVDDT010000005">
    <property type="protein sequence ID" value="MDQ2069944.1"/>
    <property type="molecule type" value="Genomic_DNA"/>
</dbReference>
<evidence type="ECO:0000256" key="4">
    <source>
        <dbReference type="ARBA" id="ARBA00022670"/>
    </source>
</evidence>
<dbReference type="SUPFAM" id="SSF52743">
    <property type="entry name" value="Subtilisin-like"/>
    <property type="match status" value="1"/>
</dbReference>
<dbReference type="RefSeq" id="WP_306728444.1">
    <property type="nucleotide sequence ID" value="NZ_JAVDDT010000005.1"/>
</dbReference>
<evidence type="ECO:0000256" key="6">
    <source>
        <dbReference type="ARBA" id="ARBA00022801"/>
    </source>
</evidence>
<accession>A0ABU0W7P9</accession>
<evidence type="ECO:0000313" key="15">
    <source>
        <dbReference type="Proteomes" id="UP001239019"/>
    </source>
</evidence>
<dbReference type="InterPro" id="IPR003961">
    <property type="entry name" value="FN3_dom"/>
</dbReference>
<feature type="domain" description="Fibronectin type-III" evidence="13">
    <location>
        <begin position="1469"/>
        <end position="1564"/>
    </location>
</feature>
<proteinExistence type="inferred from homology"/>
<feature type="chain" id="PRO_5047021748" evidence="12">
    <location>
        <begin position="26"/>
        <end position="1607"/>
    </location>
</feature>
<dbReference type="Pfam" id="PF05922">
    <property type="entry name" value="Inhibitor_I9"/>
    <property type="match status" value="1"/>
</dbReference>
<evidence type="ECO:0000256" key="10">
    <source>
        <dbReference type="RuleBase" id="RU003355"/>
    </source>
</evidence>
<evidence type="ECO:0000256" key="1">
    <source>
        <dbReference type="ARBA" id="ARBA00004613"/>
    </source>
</evidence>
<dbReference type="InterPro" id="IPR046450">
    <property type="entry name" value="PA_dom_sf"/>
</dbReference>
<evidence type="ECO:0000256" key="2">
    <source>
        <dbReference type="ARBA" id="ARBA00011073"/>
    </source>
</evidence>
<keyword evidence="5 12" id="KW-0732">Signal</keyword>
<sequence length="1607" mass="167088">MKGLGLVIGTILATTAMGSMLPATASSPSERPVAASTLESASTVSRITEETLGVARYLVVLQDAPAASYRGGVLGFPATSPAVTGASRLDHQKPQVQAYAAYLEYRQDEFLGRAANALGRSLQPGHRFQYAINGLVLELTASEASRLQQQPDVARIVEEQIDELMTDTGPGFIGADALWEGSHGAGLQTRGEGLVVGILDTGINPTHPSFAEVDPNDGYTHVNPLGSGNFLGACDPGSEQYDADFPCNDKLIGAWSFIESWGEESAWDENGHGTHVAGTAAGNHVTTTFQGVEVDISGVAPRANIISYRVCGGPDTLCNSLDRAAAIEQSILDGVDVLNHSIGGGINPYTDATSLAFLGATDAGIFSATAAGNSGPEAGTVGHRTPWMITVAATTHSRLFARSVDITGPGTVPAELQGLAGVVGTGPAPDGDLSASILYAGDHAADDFACTALPEDSMDGAIALVRRGNCTFIDKANNAANAGAIALLVVNNAGGPPTTMGGMESATIPSLMVGKTGGDAIIDWVSGSTDATATMGGTTERIQDPDSGDTMAGFSSRGPGGPMADVIKPDIAAPGVSILAAYVPDNDSFVAIQGTSMASPHIAGAGALIRAVHPGWSPMEVQSALMSTAVTSVMDTDGETPADAFDMGAGRVDLDRAVRAALLLDETRANFEAAETGDLTTLNLASFANMECDGSCSWTRELRSVLGDPGNWTITVNADTDLLLSVDSTTFALNHGETHELTLTADVSAAEPGEWLFGEVVISEDADQAPSQRFPVAVRKPVPVEYGHYTMTTSLEDASCAMPLANSGGYTDFRPFGLNPNAAVSGDTFAFNVFGTRTFPVAGREFVGMRFTDDGFATFGDGAPASPWVNRSLDDLAGVTALLAPMWRDWVVVYEEGQRGVTLVNFGTGNAIDWKGVQAYGDPNTRMDFQLYARNELSPTAHDIVFAYDNVRVDDSIGTVGLSADGGDSYRQLAFNGASIDRIYNGMAVCLNWVADVSEPQFVPNATGFTGADFEVVLEAYPQTASLRYTLDGTDPDPDTGTEIANGGSITVSDGTEVRVIAYEGGHVSDVVIRTFQQLPPLSILDGEGDPLESVVVAAGGEVSFSVSGGSGTYSSVSSSPNLTSGQSATVHDDGDGNYRFVAPTTGAFAGLYEVTVTDESGMQATFTVEVSLLVEVDRSLLLGGAESAEIHVRGAVPGTGLSLLLQDGEGSALPAESVASLADGSVTASDEPATGNPASTMVEALEVDENSEFRVHVSGSPYSNVVSGTTLVQAASWYAGQVADMAGDAIANVSVRALGISNELSEPYRTHTGEEGNFLLAAPRPDNDDPHYTLSASADDFQIGEIAGDLCLGSTPSCVVYLEGATAYLTVGVENLLDGEEADVHVYFDTIVEGAGEIGPFTVEGSAEDELVLKALPLDGALIYNRVVATGFGYEEQEVVADNGGFVPEDEAGTEAQLTLFMEPTSPMVSDLAVSDITATSAHLSAILDPNQRVTTVSFILDDGDDLHTLDAGEVSANAEAGEVSVTASNLACGSAYSFFLYAENDRGMSGELDAIEFQTMACPVSGGGSSRGCTLSDKRGPMDPTLPLLFMLGMFWLLHRRRSRA</sequence>
<evidence type="ECO:0000256" key="12">
    <source>
        <dbReference type="SAM" id="SignalP"/>
    </source>
</evidence>
<keyword evidence="8" id="KW-0325">Glycoprotein</keyword>
<dbReference type="InterPro" id="IPR010259">
    <property type="entry name" value="S8pro/Inhibitor_I9"/>
</dbReference>
<evidence type="ECO:0000256" key="11">
    <source>
        <dbReference type="SAM" id="MobiDB-lite"/>
    </source>
</evidence>
<dbReference type="InterPro" id="IPR041469">
    <property type="entry name" value="Subtilisin-like_FN3"/>
</dbReference>
<evidence type="ECO:0000256" key="5">
    <source>
        <dbReference type="ARBA" id="ARBA00022729"/>
    </source>
</evidence>
<keyword evidence="6 9" id="KW-0378">Hydrolase</keyword>
<reference evidence="14 15" key="1">
    <citation type="submission" date="2023-08" db="EMBL/GenBank/DDBJ databases">
        <title>Whole-genome sequencing of halo(alkali)philic microorganisms from hypersaline lakes.</title>
        <authorList>
            <person name="Sorokin D.Y."/>
            <person name="Abbas B."/>
            <person name="Merkel A.Y."/>
        </authorList>
    </citation>
    <scope>NUCLEOTIDE SEQUENCE [LARGE SCALE GENOMIC DNA]</scope>
    <source>
        <strain evidence="14 15">AB-CW4</strain>
    </source>
</reference>
<dbReference type="InterPro" id="IPR015500">
    <property type="entry name" value="Peptidase_S8_subtilisin-rel"/>
</dbReference>
<organism evidence="14 15">
    <name type="scientific">Natronospira bacteriovora</name>
    <dbReference type="NCBI Taxonomy" id="3069753"/>
    <lineage>
        <taxon>Bacteria</taxon>
        <taxon>Pseudomonadati</taxon>
        <taxon>Pseudomonadota</taxon>
        <taxon>Gammaproteobacteria</taxon>
        <taxon>Natronospirales</taxon>
        <taxon>Natronospiraceae</taxon>
        <taxon>Natronospira</taxon>
    </lineage>
</organism>
<dbReference type="PROSITE" id="PS51892">
    <property type="entry name" value="SUBTILASE"/>
    <property type="match status" value="1"/>
</dbReference>
<dbReference type="Proteomes" id="UP001239019">
    <property type="component" value="Unassembled WGS sequence"/>
</dbReference>
<protein>
    <submittedName>
        <fullName evidence="14">S8 family serine peptidase</fullName>
    </submittedName>
</protein>
<dbReference type="InterPro" id="IPR022398">
    <property type="entry name" value="Peptidase_S8_His-AS"/>
</dbReference>
<dbReference type="PROSITE" id="PS00136">
    <property type="entry name" value="SUBTILASE_ASP"/>
    <property type="match status" value="1"/>
</dbReference>
<feature type="active site" description="Charge relay system" evidence="9">
    <location>
        <position position="200"/>
    </location>
</feature>
<dbReference type="SUPFAM" id="SSF49265">
    <property type="entry name" value="Fibronectin type III"/>
    <property type="match status" value="1"/>
</dbReference>
<keyword evidence="15" id="KW-1185">Reference proteome</keyword>
<comment type="subcellular location">
    <subcellularLocation>
        <location evidence="1">Secreted</location>
    </subcellularLocation>
</comment>
<dbReference type="Pfam" id="PF00082">
    <property type="entry name" value="Peptidase_S8"/>
    <property type="match status" value="1"/>
</dbReference>
<name>A0ABU0W7P9_9GAMM</name>
<feature type="region of interest" description="Disordered" evidence="11">
    <location>
        <begin position="534"/>
        <end position="558"/>
    </location>
</feature>
<dbReference type="InterPro" id="IPR026876">
    <property type="entry name" value="Fn3_assoc_repeat"/>
</dbReference>
<feature type="active site" description="Charge relay system" evidence="9">
    <location>
        <position position="272"/>
    </location>
</feature>
<dbReference type="PROSITE" id="PS50853">
    <property type="entry name" value="FN3"/>
    <property type="match status" value="1"/>
</dbReference>
<dbReference type="CDD" id="cd04852">
    <property type="entry name" value="Peptidases_S8_3"/>
    <property type="match status" value="1"/>
</dbReference>
<dbReference type="InterPro" id="IPR036852">
    <property type="entry name" value="Peptidase_S8/S53_dom_sf"/>
</dbReference>
<gene>
    <name evidence="14" type="ORF">RBH19_08665</name>
</gene>
<dbReference type="InterPro" id="IPR003137">
    <property type="entry name" value="PA_domain"/>
</dbReference>
<dbReference type="InterPro" id="IPR045051">
    <property type="entry name" value="SBT"/>
</dbReference>
<dbReference type="Gene3D" id="3.50.30.30">
    <property type="match status" value="1"/>
</dbReference>
<dbReference type="Pfam" id="PF17766">
    <property type="entry name" value="fn3_6"/>
    <property type="match status" value="1"/>
</dbReference>
<comment type="caution">
    <text evidence="14">The sequence shown here is derived from an EMBL/GenBank/DDBJ whole genome shotgun (WGS) entry which is preliminary data.</text>
</comment>
<evidence type="ECO:0000256" key="3">
    <source>
        <dbReference type="ARBA" id="ARBA00022525"/>
    </source>
</evidence>
<dbReference type="InterPro" id="IPR034197">
    <property type="entry name" value="Peptidases_S8_3"/>
</dbReference>
<evidence type="ECO:0000259" key="13">
    <source>
        <dbReference type="PROSITE" id="PS50853"/>
    </source>
</evidence>
<dbReference type="InterPro" id="IPR000209">
    <property type="entry name" value="Peptidase_S8/S53_dom"/>
</dbReference>
<evidence type="ECO:0000313" key="14">
    <source>
        <dbReference type="EMBL" id="MDQ2069944.1"/>
    </source>
</evidence>
<keyword evidence="3" id="KW-0964">Secreted</keyword>
<dbReference type="Pfam" id="PF13287">
    <property type="entry name" value="Fn3_assoc"/>
    <property type="match status" value="1"/>
</dbReference>
<dbReference type="PRINTS" id="PR00723">
    <property type="entry name" value="SUBTILISIN"/>
</dbReference>
<keyword evidence="4 9" id="KW-0645">Protease</keyword>
<evidence type="ECO:0000256" key="8">
    <source>
        <dbReference type="ARBA" id="ARBA00023180"/>
    </source>
</evidence>
<dbReference type="Pfam" id="PF02225">
    <property type="entry name" value="PA"/>
    <property type="match status" value="1"/>
</dbReference>
<evidence type="ECO:0000256" key="9">
    <source>
        <dbReference type="PROSITE-ProRule" id="PRU01240"/>
    </source>
</evidence>
<dbReference type="SUPFAM" id="SSF52025">
    <property type="entry name" value="PA domain"/>
    <property type="match status" value="1"/>
</dbReference>
<dbReference type="Gene3D" id="2.60.40.2310">
    <property type="match status" value="1"/>
</dbReference>
<dbReference type="InterPro" id="IPR036116">
    <property type="entry name" value="FN3_sf"/>
</dbReference>
<dbReference type="InterPro" id="IPR023827">
    <property type="entry name" value="Peptidase_S8_Asp-AS"/>
</dbReference>
<evidence type="ECO:0000256" key="7">
    <source>
        <dbReference type="ARBA" id="ARBA00022825"/>
    </source>
</evidence>
<dbReference type="PROSITE" id="PS00138">
    <property type="entry name" value="SUBTILASE_SER"/>
    <property type="match status" value="1"/>
</dbReference>
<feature type="signal peptide" evidence="12">
    <location>
        <begin position="1"/>
        <end position="25"/>
    </location>
</feature>
<dbReference type="CDD" id="cd00063">
    <property type="entry name" value="FN3"/>
    <property type="match status" value="1"/>
</dbReference>
<dbReference type="PANTHER" id="PTHR10795">
    <property type="entry name" value="PROPROTEIN CONVERTASE SUBTILISIN/KEXIN"/>
    <property type="match status" value="1"/>
</dbReference>
<feature type="active site" description="Charge relay system" evidence="9">
    <location>
        <position position="596"/>
    </location>
</feature>
<dbReference type="InterPro" id="IPR023828">
    <property type="entry name" value="Peptidase_S8_Ser-AS"/>
</dbReference>
<dbReference type="Gene3D" id="3.40.50.200">
    <property type="entry name" value="Peptidase S8/S53 domain"/>
    <property type="match status" value="1"/>
</dbReference>
<keyword evidence="7 9" id="KW-0720">Serine protease</keyword>